<dbReference type="KEGG" id="mlr:MELLADRAFT_73319"/>
<protein>
    <submittedName>
        <fullName evidence="2">Uncharacterized protein</fullName>
    </submittedName>
</protein>
<sequence>MESNQNQDQTISIDSSSQSSTQSKSNQSSLPIHSESKPLIKTTTTPIILLRRHESSPNPSSSTQLKSSDLNFQNHQNHTLLINGRSIDIQITNPNLIFGSTTSHMITEEPQS</sequence>
<feature type="compositionally biased region" description="Low complexity" evidence="1">
    <location>
        <begin position="1"/>
        <end position="29"/>
    </location>
</feature>
<dbReference type="HOGENOM" id="CLU_2146428_0_0_1"/>
<dbReference type="GeneID" id="18932346"/>
<accession>F4S6C1</accession>
<keyword evidence="3" id="KW-1185">Reference proteome</keyword>
<dbReference type="AlphaFoldDB" id="F4S6C1"/>
<dbReference type="Proteomes" id="UP000001072">
    <property type="component" value="Unassembled WGS sequence"/>
</dbReference>
<dbReference type="VEuPathDB" id="FungiDB:MELLADRAFT_73319"/>
<gene>
    <name evidence="2" type="ORF">MELLADRAFT_73319</name>
</gene>
<feature type="compositionally biased region" description="Low complexity" evidence="1">
    <location>
        <begin position="37"/>
        <end position="49"/>
    </location>
</feature>
<evidence type="ECO:0000313" key="2">
    <source>
        <dbReference type="EMBL" id="EGF99784.1"/>
    </source>
</evidence>
<proteinExistence type="predicted"/>
<feature type="compositionally biased region" description="Polar residues" evidence="1">
    <location>
        <begin position="56"/>
        <end position="71"/>
    </location>
</feature>
<dbReference type="EMBL" id="GL883154">
    <property type="protein sequence ID" value="EGF99784.1"/>
    <property type="molecule type" value="Genomic_DNA"/>
</dbReference>
<name>F4S6C1_MELLP</name>
<evidence type="ECO:0000256" key="1">
    <source>
        <dbReference type="SAM" id="MobiDB-lite"/>
    </source>
</evidence>
<feature type="region of interest" description="Disordered" evidence="1">
    <location>
        <begin position="1"/>
        <end position="71"/>
    </location>
</feature>
<reference evidence="3" key="1">
    <citation type="journal article" date="2011" name="Proc. Natl. Acad. Sci. U.S.A.">
        <title>Obligate biotrophy features unraveled by the genomic analysis of rust fungi.</title>
        <authorList>
            <person name="Duplessis S."/>
            <person name="Cuomo C.A."/>
            <person name="Lin Y.-C."/>
            <person name="Aerts A."/>
            <person name="Tisserant E."/>
            <person name="Veneault-Fourrey C."/>
            <person name="Joly D.L."/>
            <person name="Hacquard S."/>
            <person name="Amselem J."/>
            <person name="Cantarel B.L."/>
            <person name="Chiu R."/>
            <person name="Coutinho P.M."/>
            <person name="Feau N."/>
            <person name="Field M."/>
            <person name="Frey P."/>
            <person name="Gelhaye E."/>
            <person name="Goldberg J."/>
            <person name="Grabherr M.G."/>
            <person name="Kodira C.D."/>
            <person name="Kohler A."/>
            <person name="Kuees U."/>
            <person name="Lindquist E.A."/>
            <person name="Lucas S.M."/>
            <person name="Mago R."/>
            <person name="Mauceli E."/>
            <person name="Morin E."/>
            <person name="Murat C."/>
            <person name="Pangilinan J.L."/>
            <person name="Park R."/>
            <person name="Pearson M."/>
            <person name="Quesneville H."/>
            <person name="Rouhier N."/>
            <person name="Sakthikumar S."/>
            <person name="Salamov A.A."/>
            <person name="Schmutz J."/>
            <person name="Selles B."/>
            <person name="Shapiro H."/>
            <person name="Tanguay P."/>
            <person name="Tuskan G.A."/>
            <person name="Henrissat B."/>
            <person name="Van de Peer Y."/>
            <person name="Rouze P."/>
            <person name="Ellis J.G."/>
            <person name="Dodds P.N."/>
            <person name="Schein J.E."/>
            <person name="Zhong S."/>
            <person name="Hamelin R.C."/>
            <person name="Grigoriev I.V."/>
            <person name="Szabo L.J."/>
            <person name="Martin F."/>
        </authorList>
    </citation>
    <scope>NUCLEOTIDE SEQUENCE [LARGE SCALE GENOMIC DNA]</scope>
    <source>
        <strain evidence="3">98AG31 / pathotype 3-4-7</strain>
    </source>
</reference>
<dbReference type="RefSeq" id="XP_007416908.1">
    <property type="nucleotide sequence ID" value="XM_007416846.1"/>
</dbReference>
<organism evidence="3">
    <name type="scientific">Melampsora larici-populina (strain 98AG31 / pathotype 3-4-7)</name>
    <name type="common">Poplar leaf rust fungus</name>
    <dbReference type="NCBI Taxonomy" id="747676"/>
    <lineage>
        <taxon>Eukaryota</taxon>
        <taxon>Fungi</taxon>
        <taxon>Dikarya</taxon>
        <taxon>Basidiomycota</taxon>
        <taxon>Pucciniomycotina</taxon>
        <taxon>Pucciniomycetes</taxon>
        <taxon>Pucciniales</taxon>
        <taxon>Melampsoraceae</taxon>
        <taxon>Melampsora</taxon>
    </lineage>
</organism>
<evidence type="ECO:0000313" key="3">
    <source>
        <dbReference type="Proteomes" id="UP000001072"/>
    </source>
</evidence>
<dbReference type="InParanoid" id="F4S6C1"/>